<reference evidence="1 2" key="1">
    <citation type="submission" date="2021-05" db="EMBL/GenBank/DDBJ databases">
        <title>Genome Assembly of Synthetic Allotetraploid Brassica napus Reveals Homoeologous Exchanges between Subgenomes.</title>
        <authorList>
            <person name="Davis J.T."/>
        </authorList>
    </citation>
    <scope>NUCLEOTIDE SEQUENCE [LARGE SCALE GENOMIC DNA]</scope>
    <source>
        <strain evidence="2">cv. Da-Ae</strain>
        <tissue evidence="1">Seedling</tissue>
    </source>
</reference>
<gene>
    <name evidence="1" type="ORF">HID58_021656</name>
</gene>
<dbReference type="EMBL" id="JAGKQM010000006">
    <property type="protein sequence ID" value="KAH0921638.1"/>
    <property type="molecule type" value="Genomic_DNA"/>
</dbReference>
<evidence type="ECO:0000313" key="2">
    <source>
        <dbReference type="Proteomes" id="UP000824890"/>
    </source>
</evidence>
<protein>
    <submittedName>
        <fullName evidence="1">Uncharacterized protein</fullName>
    </submittedName>
</protein>
<organism evidence="1 2">
    <name type="scientific">Brassica napus</name>
    <name type="common">Rape</name>
    <dbReference type="NCBI Taxonomy" id="3708"/>
    <lineage>
        <taxon>Eukaryota</taxon>
        <taxon>Viridiplantae</taxon>
        <taxon>Streptophyta</taxon>
        <taxon>Embryophyta</taxon>
        <taxon>Tracheophyta</taxon>
        <taxon>Spermatophyta</taxon>
        <taxon>Magnoliopsida</taxon>
        <taxon>eudicotyledons</taxon>
        <taxon>Gunneridae</taxon>
        <taxon>Pentapetalae</taxon>
        <taxon>rosids</taxon>
        <taxon>malvids</taxon>
        <taxon>Brassicales</taxon>
        <taxon>Brassicaceae</taxon>
        <taxon>Brassiceae</taxon>
        <taxon>Brassica</taxon>
    </lineage>
</organism>
<comment type="caution">
    <text evidence="1">The sequence shown here is derived from an EMBL/GenBank/DDBJ whole genome shotgun (WGS) entry which is preliminary data.</text>
</comment>
<feature type="non-terminal residue" evidence="1">
    <location>
        <position position="1"/>
    </location>
</feature>
<sequence>GLSGLEIYRLKQYDQERDETFWGLLRPVAAKRRRLLYFILNRLAEDPYGVFELADSSRLWVPRKLKEEEI</sequence>
<evidence type="ECO:0000313" key="1">
    <source>
        <dbReference type="EMBL" id="KAH0921638.1"/>
    </source>
</evidence>
<name>A0ABQ8CYK5_BRANA</name>
<keyword evidence="2" id="KW-1185">Reference proteome</keyword>
<proteinExistence type="predicted"/>
<accession>A0ABQ8CYK5</accession>
<dbReference type="Proteomes" id="UP000824890">
    <property type="component" value="Unassembled WGS sequence"/>
</dbReference>